<keyword evidence="2" id="KW-0677">Repeat</keyword>
<comment type="caution">
    <text evidence="7">The sequence shown here is derived from an EMBL/GenBank/DDBJ whole genome shotgun (WGS) entry which is preliminary data.</text>
</comment>
<dbReference type="Gene3D" id="2.30.42.10">
    <property type="match status" value="2"/>
</dbReference>
<dbReference type="PROSITE" id="PS51865">
    <property type="entry name" value="PDZ_GRASP"/>
    <property type="match status" value="2"/>
</dbReference>
<evidence type="ECO:0000313" key="7">
    <source>
        <dbReference type="EMBL" id="KAF9889241.1"/>
    </source>
</evidence>
<sequence length="353" mass="38059">MFGALNRFIGRLDSEPVQNPRSPNTDAFGFQVLRNKDAELPLEPWFDFIVGINGRLILEKDDPDPNLFATEVRNCAGSEVTLEIWSAKGQKTHTVSIPVPLSNPTLGLALQLAPLSSTQNIWHVLNIPSPLSPAYRAGLLPHSDYIIGTPSGTLRGESALGELVEDHLNRTLMLWVYNSEFDVVRDVELVPTRGWGGEGALGAELGFGALHRLPVGLGEEVEGPGEVVFETREDGTSTPLINPAHYASGVTPAQPQVGGQFLVPANMSSPPPFSHETHNVVRPSQGTRRAAKNRHAGTSPNHTLDDYFAEGEQKSKEQDFSPSRNGTPLPPPPKAGVQPPSAYEGMVPPTAAE</sequence>
<feature type="domain" description="PDZ GRASP-type" evidence="6">
    <location>
        <begin position="28"/>
        <end position="115"/>
    </location>
</feature>
<accession>A0AAD4GU27</accession>
<dbReference type="AlphaFoldDB" id="A0AAD4GU27"/>
<dbReference type="GO" id="GO:0000139">
    <property type="term" value="C:Golgi membrane"/>
    <property type="evidence" value="ECO:0007669"/>
    <property type="project" value="UniProtKB-SubCell"/>
</dbReference>
<reference evidence="7" key="1">
    <citation type="journal article" date="2019" name="Beilstein J. Org. Chem.">
        <title>Nanangenines: drimane sesquiterpenoids as the dominant metabolite cohort of a novel Australian fungus, Aspergillus nanangensis.</title>
        <authorList>
            <person name="Lacey H.J."/>
            <person name="Gilchrist C.L.M."/>
            <person name="Crombie A."/>
            <person name="Kalaitzis J.A."/>
            <person name="Vuong D."/>
            <person name="Rutledge P.J."/>
            <person name="Turner P."/>
            <person name="Pitt J.I."/>
            <person name="Lacey E."/>
            <person name="Chooi Y.H."/>
            <person name="Piggott A.M."/>
        </authorList>
    </citation>
    <scope>NUCLEOTIDE SEQUENCE</scope>
    <source>
        <strain evidence="7">MST-FP2251</strain>
    </source>
</reference>
<keyword evidence="3" id="KW-0333">Golgi apparatus</keyword>
<evidence type="ECO:0000256" key="1">
    <source>
        <dbReference type="ARBA" id="ARBA00004394"/>
    </source>
</evidence>
<dbReference type="EMBL" id="VCAU01000038">
    <property type="protein sequence ID" value="KAF9889241.1"/>
    <property type="molecule type" value="Genomic_DNA"/>
</dbReference>
<organism evidence="7 8">
    <name type="scientific">Aspergillus nanangensis</name>
    <dbReference type="NCBI Taxonomy" id="2582783"/>
    <lineage>
        <taxon>Eukaryota</taxon>
        <taxon>Fungi</taxon>
        <taxon>Dikarya</taxon>
        <taxon>Ascomycota</taxon>
        <taxon>Pezizomycotina</taxon>
        <taxon>Eurotiomycetes</taxon>
        <taxon>Eurotiomycetidae</taxon>
        <taxon>Eurotiales</taxon>
        <taxon>Aspergillaceae</taxon>
        <taxon>Aspergillus</taxon>
        <taxon>Aspergillus subgen. Circumdati</taxon>
    </lineage>
</organism>
<keyword evidence="4" id="KW-0472">Membrane</keyword>
<feature type="domain" description="PDZ GRASP-type" evidence="6">
    <location>
        <begin position="120"/>
        <end position="210"/>
    </location>
</feature>
<protein>
    <recommendedName>
        <fullName evidence="6">PDZ GRASP-type domain-containing protein</fullName>
    </recommendedName>
</protein>
<keyword evidence="8" id="KW-1185">Reference proteome</keyword>
<dbReference type="InterPro" id="IPR007583">
    <property type="entry name" value="GRASP55_65"/>
</dbReference>
<dbReference type="GO" id="GO:0007030">
    <property type="term" value="P:Golgi organization"/>
    <property type="evidence" value="ECO:0007669"/>
    <property type="project" value="TreeGrafter"/>
</dbReference>
<evidence type="ECO:0000313" key="8">
    <source>
        <dbReference type="Proteomes" id="UP001194746"/>
    </source>
</evidence>
<comment type="subcellular location">
    <subcellularLocation>
        <location evidence="1">Golgi apparatus membrane</location>
    </subcellularLocation>
</comment>
<reference evidence="7" key="2">
    <citation type="submission" date="2020-02" db="EMBL/GenBank/DDBJ databases">
        <authorList>
            <person name="Gilchrist C.L.M."/>
            <person name="Chooi Y.-H."/>
        </authorList>
    </citation>
    <scope>NUCLEOTIDE SEQUENCE</scope>
    <source>
        <strain evidence="7">MST-FP2251</strain>
    </source>
</reference>
<gene>
    <name evidence="7" type="ORF">FE257_007554</name>
</gene>
<dbReference type="Proteomes" id="UP001194746">
    <property type="component" value="Unassembled WGS sequence"/>
</dbReference>
<evidence type="ECO:0000256" key="4">
    <source>
        <dbReference type="ARBA" id="ARBA00023136"/>
    </source>
</evidence>
<proteinExistence type="predicted"/>
<evidence type="ECO:0000256" key="3">
    <source>
        <dbReference type="ARBA" id="ARBA00023034"/>
    </source>
</evidence>
<dbReference type="FunFam" id="2.30.42.10:FF:000026">
    <property type="entry name" value="Golgi reassembly stacking protein 2"/>
    <property type="match status" value="1"/>
</dbReference>
<evidence type="ECO:0000256" key="2">
    <source>
        <dbReference type="ARBA" id="ARBA00022737"/>
    </source>
</evidence>
<dbReference type="InterPro" id="IPR036034">
    <property type="entry name" value="PDZ_sf"/>
</dbReference>
<feature type="region of interest" description="Disordered" evidence="5">
    <location>
        <begin position="268"/>
        <end position="353"/>
    </location>
</feature>
<name>A0AAD4GU27_ASPNN</name>
<dbReference type="PANTHER" id="PTHR12893:SF0">
    <property type="entry name" value="GRASP65"/>
    <property type="match status" value="1"/>
</dbReference>
<dbReference type="InterPro" id="IPR024958">
    <property type="entry name" value="GRASP_PDZ"/>
</dbReference>
<evidence type="ECO:0000256" key="5">
    <source>
        <dbReference type="SAM" id="MobiDB-lite"/>
    </source>
</evidence>
<dbReference type="PANTHER" id="PTHR12893">
    <property type="entry name" value="GOLGI REASSEMBLY STACKING PROTEIN GRASP"/>
    <property type="match status" value="1"/>
</dbReference>
<dbReference type="Pfam" id="PF04495">
    <property type="entry name" value="GRASP55_65"/>
    <property type="match status" value="1"/>
</dbReference>
<evidence type="ECO:0000259" key="6">
    <source>
        <dbReference type="PROSITE" id="PS51865"/>
    </source>
</evidence>